<dbReference type="PROSITE" id="PS51977">
    <property type="entry name" value="WGR"/>
    <property type="match status" value="1"/>
</dbReference>
<proteinExistence type="predicted"/>
<name>A0A830H9I0_9CHLO</name>
<dbReference type="InterPro" id="IPR049809">
    <property type="entry name" value="YehF/YfeS-like_WGR"/>
</dbReference>
<keyword evidence="3" id="KW-1185">Reference proteome</keyword>
<dbReference type="SUPFAM" id="SSF142921">
    <property type="entry name" value="WGR domain-like"/>
    <property type="match status" value="1"/>
</dbReference>
<gene>
    <name evidence="2" type="ORF">PPROV_000248900</name>
</gene>
<dbReference type="InterPro" id="IPR008893">
    <property type="entry name" value="WGR_domain"/>
</dbReference>
<evidence type="ECO:0000313" key="2">
    <source>
        <dbReference type="EMBL" id="GHP03734.1"/>
    </source>
</evidence>
<evidence type="ECO:0000259" key="1">
    <source>
        <dbReference type="PROSITE" id="PS51977"/>
    </source>
</evidence>
<dbReference type="Gene3D" id="2.20.140.10">
    <property type="entry name" value="WGR domain"/>
    <property type="match status" value="1"/>
</dbReference>
<organism evidence="2 3">
    <name type="scientific">Pycnococcus provasolii</name>
    <dbReference type="NCBI Taxonomy" id="41880"/>
    <lineage>
        <taxon>Eukaryota</taxon>
        <taxon>Viridiplantae</taxon>
        <taxon>Chlorophyta</taxon>
        <taxon>Pseudoscourfieldiophyceae</taxon>
        <taxon>Pseudoscourfieldiales</taxon>
        <taxon>Pycnococcaceae</taxon>
        <taxon>Pycnococcus</taxon>
    </lineage>
</organism>
<protein>
    <recommendedName>
        <fullName evidence="1">WGR domain-containing protein</fullName>
    </recommendedName>
</protein>
<dbReference type="Proteomes" id="UP000660262">
    <property type="component" value="Unassembled WGS sequence"/>
</dbReference>
<dbReference type="Pfam" id="PF05406">
    <property type="entry name" value="WGR"/>
    <property type="match status" value="1"/>
</dbReference>
<dbReference type="CDD" id="cd07996">
    <property type="entry name" value="WGR_MMR_like"/>
    <property type="match status" value="1"/>
</dbReference>
<sequence>MALLLRIPLPLPSKDKEERSLSLSLNAASAFGFAAGTAKALAFLLAGGGIGGEAQSQAAGDACSSSTPIVRLAPHAILASKPRGASKRRLLYVVYVAAPDDDDDGESDPLVVQQMMRDSAEKLGLDTSLKVRRDDAKDAEAAMIVNSVDEALKKSGGKPALMMYKSLDKDEVLEELCPQKSLYEAAVEALSVFIDDDDEPPAAAGAGGKSVWEQISEAMEARVENLLVNHQQDAKDFVTPTKKKRKNDRALGIDAATVAAQYQATPKKKLKNSQRELNFDLSVGKSAGSTFPCRMENTGTTPGGKRHNKFYQVDVRGSEVIATWGPIDGSAAQVRQQDTSYGSHDEAVKKAEDVIAKKLKNHYKKVN</sequence>
<comment type="caution">
    <text evidence="2">The sequence shown here is derived from an EMBL/GenBank/DDBJ whole genome shotgun (WGS) entry which is preliminary data.</text>
</comment>
<feature type="domain" description="WGR" evidence="1">
    <location>
        <begin position="280"/>
        <end position="367"/>
    </location>
</feature>
<evidence type="ECO:0000313" key="3">
    <source>
        <dbReference type="Proteomes" id="UP000660262"/>
    </source>
</evidence>
<reference evidence="2" key="1">
    <citation type="submission" date="2020-10" db="EMBL/GenBank/DDBJ databases">
        <title>Unveiling of a novel bifunctional photoreceptor, Dualchrome1, isolated from a cosmopolitan green alga.</title>
        <authorList>
            <person name="Suzuki S."/>
            <person name="Kawachi M."/>
        </authorList>
    </citation>
    <scope>NUCLEOTIDE SEQUENCE</scope>
    <source>
        <strain evidence="2">NIES 2893</strain>
    </source>
</reference>
<accession>A0A830H9I0</accession>
<dbReference type="AlphaFoldDB" id="A0A830H9I0"/>
<dbReference type="InterPro" id="IPR036930">
    <property type="entry name" value="WGR_dom_sf"/>
</dbReference>
<dbReference type="EMBL" id="BNJQ01000006">
    <property type="protein sequence ID" value="GHP03734.1"/>
    <property type="molecule type" value="Genomic_DNA"/>
</dbReference>